<dbReference type="Proteomes" id="UP000696294">
    <property type="component" value="Unassembled WGS sequence"/>
</dbReference>
<dbReference type="NCBIfam" id="NF038083">
    <property type="entry name" value="CU044_5270_fam"/>
    <property type="match status" value="1"/>
</dbReference>
<name>A0ABX1BL43_9ACTN</name>
<comment type="caution">
    <text evidence="2">The sequence shown here is derived from an EMBL/GenBank/DDBJ whole genome shotgun (WGS) entry which is preliminary data.</text>
</comment>
<gene>
    <name evidence="2" type="ORF">HCN51_42350</name>
</gene>
<keyword evidence="3" id="KW-1185">Reference proteome</keyword>
<protein>
    <recommendedName>
        <fullName evidence="4">CU044_5270 family protein</fullName>
    </recommendedName>
</protein>
<proteinExistence type="predicted"/>
<feature type="compositionally biased region" description="Polar residues" evidence="1">
    <location>
        <begin position="53"/>
        <end position="69"/>
    </location>
</feature>
<evidence type="ECO:0000313" key="3">
    <source>
        <dbReference type="Proteomes" id="UP000696294"/>
    </source>
</evidence>
<organism evidence="2 3">
    <name type="scientific">Nonomuraea composti</name>
    <dbReference type="NCBI Taxonomy" id="2720023"/>
    <lineage>
        <taxon>Bacteria</taxon>
        <taxon>Bacillati</taxon>
        <taxon>Actinomycetota</taxon>
        <taxon>Actinomycetes</taxon>
        <taxon>Streptosporangiales</taxon>
        <taxon>Streptosporangiaceae</taxon>
        <taxon>Nonomuraea</taxon>
    </lineage>
</organism>
<accession>A0ABX1BL43</accession>
<reference evidence="2 3" key="1">
    <citation type="submission" date="2020-03" db="EMBL/GenBank/DDBJ databases">
        <title>WGS of actinomycetes isolated from Thailand.</title>
        <authorList>
            <person name="Thawai C."/>
        </authorList>
    </citation>
    <scope>NUCLEOTIDE SEQUENCE [LARGE SCALE GENOMIC DNA]</scope>
    <source>
        <strain evidence="2 3">FMUSA5-5</strain>
    </source>
</reference>
<dbReference type="EMBL" id="JAATEP010000044">
    <property type="protein sequence ID" value="NJP96006.1"/>
    <property type="molecule type" value="Genomic_DNA"/>
</dbReference>
<dbReference type="InterPro" id="IPR047789">
    <property type="entry name" value="CU044_5270-like"/>
</dbReference>
<evidence type="ECO:0000313" key="2">
    <source>
        <dbReference type="EMBL" id="NJP96006.1"/>
    </source>
</evidence>
<sequence>MLPATIMPVSNAQVQLGRAAEAAGERGFTAPRPDQWIYIETRRQGAGKPAPGATQSARAPLETQVSRSWTRGDGREVATYENGDLVRSPTGGGMPPTDYATVAALPTDPDAMLAWMYAAVDALPPGSDEERHVRAYRLFDSLLAQNLVPPAQEAAVHRAMAKIPGVSVNPDAVDVDGRPAVAVARREDWVDHELLLDRSTYTYLGERVMANADHTLPEADIRAEGDREIVYMGSPHTIEKGTTLTLNVRLDIGVTDRPGVRP</sequence>
<evidence type="ECO:0008006" key="4">
    <source>
        <dbReference type="Google" id="ProtNLM"/>
    </source>
</evidence>
<feature type="region of interest" description="Disordered" evidence="1">
    <location>
        <begin position="44"/>
        <end position="71"/>
    </location>
</feature>
<evidence type="ECO:0000256" key="1">
    <source>
        <dbReference type="SAM" id="MobiDB-lite"/>
    </source>
</evidence>